<name>S5RZ16_9GEMI</name>
<keyword evidence="1" id="KW-0812">Transmembrane</keyword>
<evidence type="ECO:0000313" key="2">
    <source>
        <dbReference type="EMBL" id="AGS12481.1"/>
    </source>
</evidence>
<dbReference type="RefSeq" id="YP_009506417.1">
    <property type="nucleotide sequence ID" value="NC_038448.1"/>
</dbReference>
<organism evidence="2 3">
    <name type="scientific">Hedyotis uncinella yellow mosaic virus</name>
    <dbReference type="NCBI Taxonomy" id="1428190"/>
    <lineage>
        <taxon>Viruses</taxon>
        <taxon>Monodnaviria</taxon>
        <taxon>Shotokuvirae</taxon>
        <taxon>Cressdnaviricota</taxon>
        <taxon>Repensiviricetes</taxon>
        <taxon>Geplafuvirales</taxon>
        <taxon>Geminiviridae</taxon>
        <taxon>Begomovirus</taxon>
        <taxon>Begomovirus hedyotis</taxon>
    </lineage>
</organism>
<dbReference type="EMBL" id="KF429251">
    <property type="protein sequence ID" value="AGS12481.1"/>
    <property type="molecule type" value="Genomic_DNA"/>
</dbReference>
<keyword evidence="1" id="KW-0472">Membrane</keyword>
<keyword evidence="1" id="KW-1133">Transmembrane helix</keyword>
<reference evidence="2 3" key="1">
    <citation type="journal article" date="2014" name="Virus Genes">
        <title>Isolation and molecular characterization of a distinct begomovirus and its associated betasatellite infecting Hedyotis uncinella (Hook. et Arn.) in Vietnam.</title>
        <authorList>
            <person name="Du Z."/>
            <person name="Chen M."/>
            <person name="Wang Z."/>
            <person name="Liu Y."/>
            <person name="Zhang S."/>
            <person name="He Z."/>
        </authorList>
    </citation>
    <scope>NUCLEOTIDE SEQUENCE [LARGE SCALE GENOMIC DNA]</scope>
    <source>
        <strain evidence="2">VN1</strain>
    </source>
</reference>
<feature type="transmembrane region" description="Helical" evidence="1">
    <location>
        <begin position="73"/>
        <end position="95"/>
    </location>
</feature>
<evidence type="ECO:0000256" key="1">
    <source>
        <dbReference type="SAM" id="Phobius"/>
    </source>
</evidence>
<accession>S5RZ16</accession>
<dbReference type="Proteomes" id="UP000232547">
    <property type="component" value="Segment DNA A"/>
</dbReference>
<dbReference type="OrthoDB" id="39908at10239"/>
<feature type="transmembrane region" description="Helical" evidence="1">
    <location>
        <begin position="6"/>
        <end position="25"/>
    </location>
</feature>
<feature type="transmembrane region" description="Helical" evidence="1">
    <location>
        <begin position="37"/>
        <end position="58"/>
    </location>
</feature>
<protein>
    <submittedName>
        <fullName evidence="2">AV3 protein</fullName>
    </submittedName>
</protein>
<proteinExistence type="predicted"/>
<evidence type="ECO:0000313" key="3">
    <source>
        <dbReference type="Proteomes" id="UP000232547"/>
    </source>
</evidence>
<keyword evidence="3" id="KW-1185">Reference proteome</keyword>
<dbReference type="GeneID" id="37617293"/>
<sequence>MSLVEMGSPIVLARGSVSSPCMFWVRCGWMRISRLRITPIQLCFLLLGIDVPLGLRWISDRFLICMIMSLVRLLLRMILGVDIRFFVDLLLWLLVDSMRARNRLW</sequence>
<dbReference type="KEGG" id="vg:37617293"/>